<name>A0ABT6KM03_9MICO</name>
<reference evidence="2 3" key="1">
    <citation type="submission" date="2023-04" db="EMBL/GenBank/DDBJ databases">
        <title>Genome Encyclopedia of Bacteria and Archaea VI: Functional Genomics of Type Strains.</title>
        <authorList>
            <person name="Whitman W."/>
        </authorList>
    </citation>
    <scope>NUCLEOTIDE SEQUENCE [LARGE SCALE GENOMIC DNA]</scope>
    <source>
        <strain evidence="2 3">SG_E_30_P1</strain>
    </source>
</reference>
<sequence length="305" mass="32107">MGSTAVVVVSGGDAVSPFTTPTDACSIGLAAGNTDTAIREYLLNQGHEVFTSPAMNARGPVVDQLGGFGKFGGMPFELPAHLTVNSTGDIDLAGEHLARFLGYLGDTYGVTQLHLVAHSMGGLFSRAAISVLKATESPLSVASLTTLGTPWNGSLVGDFVVGDATLQDCAGDPATERVVTEFRKRADELPVGAAQQVTARYLGGPDGWNEAQKGVLDDIPVTLIGGSYLHAAGENRYWPHDGFVSEWSALATDVSTEVLAHRTTHSFPLTHSIFTSDLLGLPWETAMTWNSEVLELVHTAITAAR</sequence>
<gene>
    <name evidence="2" type="ORF">M2152_000655</name>
</gene>
<comment type="caution">
    <text evidence="2">The sequence shown here is derived from an EMBL/GenBank/DDBJ whole genome shotgun (WGS) entry which is preliminary data.</text>
</comment>
<dbReference type="SUPFAM" id="SSF53474">
    <property type="entry name" value="alpha/beta-Hydrolases"/>
    <property type="match status" value="1"/>
</dbReference>
<dbReference type="InterPro" id="IPR000073">
    <property type="entry name" value="AB_hydrolase_1"/>
</dbReference>
<dbReference type="RefSeq" id="WP_322132824.1">
    <property type="nucleotide sequence ID" value="NZ_CP085036.1"/>
</dbReference>
<dbReference type="Proteomes" id="UP001160142">
    <property type="component" value="Unassembled WGS sequence"/>
</dbReference>
<dbReference type="EMBL" id="JARXVQ010000001">
    <property type="protein sequence ID" value="MDH6180473.1"/>
    <property type="molecule type" value="Genomic_DNA"/>
</dbReference>
<accession>A0ABT6KM03</accession>
<feature type="domain" description="AB hydrolase-1" evidence="1">
    <location>
        <begin position="96"/>
        <end position="150"/>
    </location>
</feature>
<evidence type="ECO:0000313" key="3">
    <source>
        <dbReference type="Proteomes" id="UP001160142"/>
    </source>
</evidence>
<protein>
    <submittedName>
        <fullName evidence="2">Triacylglycerol lipase</fullName>
        <ecNumber evidence="2">3.1.1.3</ecNumber>
    </submittedName>
</protein>
<dbReference type="EC" id="3.1.1.3" evidence="2"/>
<proteinExistence type="predicted"/>
<dbReference type="Gene3D" id="3.40.50.1820">
    <property type="entry name" value="alpha/beta hydrolase"/>
    <property type="match status" value="1"/>
</dbReference>
<evidence type="ECO:0000313" key="2">
    <source>
        <dbReference type="EMBL" id="MDH6180473.1"/>
    </source>
</evidence>
<dbReference type="GO" id="GO:0004806">
    <property type="term" value="F:triacylglycerol lipase activity"/>
    <property type="evidence" value="ECO:0007669"/>
    <property type="project" value="UniProtKB-EC"/>
</dbReference>
<organism evidence="2 3">
    <name type="scientific">Antiquaquibacter oligotrophicus</name>
    <dbReference type="NCBI Taxonomy" id="2880260"/>
    <lineage>
        <taxon>Bacteria</taxon>
        <taxon>Bacillati</taxon>
        <taxon>Actinomycetota</taxon>
        <taxon>Actinomycetes</taxon>
        <taxon>Micrococcales</taxon>
        <taxon>Microbacteriaceae</taxon>
        <taxon>Antiquaquibacter</taxon>
    </lineage>
</organism>
<dbReference type="Pfam" id="PF00561">
    <property type="entry name" value="Abhydrolase_1"/>
    <property type="match status" value="1"/>
</dbReference>
<keyword evidence="3" id="KW-1185">Reference proteome</keyword>
<dbReference type="InterPro" id="IPR029058">
    <property type="entry name" value="AB_hydrolase_fold"/>
</dbReference>
<keyword evidence="2" id="KW-0378">Hydrolase</keyword>
<evidence type="ECO:0000259" key="1">
    <source>
        <dbReference type="Pfam" id="PF00561"/>
    </source>
</evidence>